<dbReference type="EMBL" id="ML977517">
    <property type="protein sequence ID" value="KAF2124931.1"/>
    <property type="molecule type" value="Genomic_DNA"/>
</dbReference>
<accession>A0A6A6A2X3</accession>
<reference evidence="6" key="1">
    <citation type="journal article" date="2020" name="Stud. Mycol.">
        <title>101 Dothideomycetes genomes: a test case for predicting lifestyles and emergence of pathogens.</title>
        <authorList>
            <person name="Haridas S."/>
            <person name="Albert R."/>
            <person name="Binder M."/>
            <person name="Bloem J."/>
            <person name="Labutti K."/>
            <person name="Salamov A."/>
            <person name="Andreopoulos B."/>
            <person name="Baker S."/>
            <person name="Barry K."/>
            <person name="Bills G."/>
            <person name="Bluhm B."/>
            <person name="Cannon C."/>
            <person name="Castanera R."/>
            <person name="Culley D."/>
            <person name="Daum C."/>
            <person name="Ezra D."/>
            <person name="Gonzalez J."/>
            <person name="Henrissat B."/>
            <person name="Kuo A."/>
            <person name="Liang C."/>
            <person name="Lipzen A."/>
            <person name="Lutzoni F."/>
            <person name="Magnuson J."/>
            <person name="Mondo S."/>
            <person name="Nolan M."/>
            <person name="Ohm R."/>
            <person name="Pangilinan J."/>
            <person name="Park H.-J."/>
            <person name="Ramirez L."/>
            <person name="Alfaro M."/>
            <person name="Sun H."/>
            <person name="Tritt A."/>
            <person name="Yoshinaga Y."/>
            <person name="Zwiers L.-H."/>
            <person name="Turgeon B."/>
            <person name="Goodwin S."/>
            <person name="Spatafora J."/>
            <person name="Crous P."/>
            <person name="Grigoriev I."/>
        </authorList>
    </citation>
    <scope>NUCLEOTIDE SEQUENCE</scope>
    <source>
        <strain evidence="6">CBS 119687</strain>
    </source>
</reference>
<keyword evidence="5" id="KW-0456">Lyase</keyword>
<gene>
    <name evidence="6" type="ORF">P153DRAFT_434650</name>
</gene>
<protein>
    <recommendedName>
        <fullName evidence="8">Phenylacetaldoxime dehydratase</fullName>
    </recommendedName>
</protein>
<evidence type="ECO:0000256" key="1">
    <source>
        <dbReference type="ARBA" id="ARBA00001970"/>
    </source>
</evidence>
<dbReference type="AlphaFoldDB" id="A0A6A6A2X3"/>
<dbReference type="Proteomes" id="UP000799771">
    <property type="component" value="Unassembled WGS sequence"/>
</dbReference>
<evidence type="ECO:0008006" key="8">
    <source>
        <dbReference type="Google" id="ProtNLM"/>
    </source>
</evidence>
<dbReference type="GeneID" id="54413530"/>
<evidence type="ECO:0000256" key="5">
    <source>
        <dbReference type="ARBA" id="ARBA00023239"/>
    </source>
</evidence>
<dbReference type="RefSeq" id="XP_033519324.1">
    <property type="nucleotide sequence ID" value="XM_033673098.1"/>
</dbReference>
<name>A0A6A6A2X3_9PLEO</name>
<evidence type="ECO:0000313" key="7">
    <source>
        <dbReference type="Proteomes" id="UP000799771"/>
    </source>
</evidence>
<sequence length="347" mass="39864">MLESAIPEHLRKERKCPVSTPPNYNPPFPGYCARFPKKMENLVLAIIGAQYPAGTDDNRTGISTIKNFMTDIPENVRPSSWETASVTDKRGFFNIAVFAYWPSTEIHKEWEVESGFEAWWKSSDRESEVHGWFKEVLCPSVDRFETVFSNHEHPEGAANMQEKISGEMREHAYWGSMRDRFAAAQDDKLVGESWNTRGGTHKSGNESKRVRVPGKKNLTIIRSGQDWSDTLPEERKLYLETMHPVLISGMNFLRDSGQDVGCYSMNLWDVVDSKTHEASLERTFGLGYFDDLTSLEYWSKSHQTHINIFGGFLMYAKKLDNVLSLRLFHEIYVLEQSQQSLEIFGLQ</sequence>
<evidence type="ECO:0000256" key="3">
    <source>
        <dbReference type="ARBA" id="ARBA00022723"/>
    </source>
</evidence>
<evidence type="ECO:0000256" key="2">
    <source>
        <dbReference type="ARBA" id="ARBA00022617"/>
    </source>
</evidence>
<keyword evidence="7" id="KW-1185">Reference proteome</keyword>
<organism evidence="6 7">
    <name type="scientific">Dothidotthia symphoricarpi CBS 119687</name>
    <dbReference type="NCBI Taxonomy" id="1392245"/>
    <lineage>
        <taxon>Eukaryota</taxon>
        <taxon>Fungi</taxon>
        <taxon>Dikarya</taxon>
        <taxon>Ascomycota</taxon>
        <taxon>Pezizomycotina</taxon>
        <taxon>Dothideomycetes</taxon>
        <taxon>Pleosporomycetidae</taxon>
        <taxon>Pleosporales</taxon>
        <taxon>Dothidotthiaceae</taxon>
        <taxon>Dothidotthia</taxon>
    </lineage>
</organism>
<dbReference type="OrthoDB" id="3359285at2759"/>
<dbReference type="GO" id="GO:0046872">
    <property type="term" value="F:metal ion binding"/>
    <property type="evidence" value="ECO:0007669"/>
    <property type="project" value="UniProtKB-KW"/>
</dbReference>
<keyword evidence="3" id="KW-0479">Metal-binding</keyword>
<dbReference type="InterPro" id="IPR025702">
    <property type="entry name" value="OXD"/>
</dbReference>
<evidence type="ECO:0000256" key="4">
    <source>
        <dbReference type="ARBA" id="ARBA00023004"/>
    </source>
</evidence>
<dbReference type="Pfam" id="PF13816">
    <property type="entry name" value="Dehydratase_hem"/>
    <property type="match status" value="1"/>
</dbReference>
<evidence type="ECO:0000313" key="6">
    <source>
        <dbReference type="EMBL" id="KAF2124931.1"/>
    </source>
</evidence>
<keyword evidence="2" id="KW-0349">Heme</keyword>
<keyword evidence="4" id="KW-0408">Iron</keyword>
<dbReference type="GO" id="GO:0016829">
    <property type="term" value="F:lyase activity"/>
    <property type="evidence" value="ECO:0007669"/>
    <property type="project" value="UniProtKB-KW"/>
</dbReference>
<proteinExistence type="predicted"/>
<comment type="cofactor">
    <cofactor evidence="1">
        <name>heme b</name>
        <dbReference type="ChEBI" id="CHEBI:60344"/>
    </cofactor>
</comment>